<dbReference type="GO" id="GO:0016628">
    <property type="term" value="F:oxidoreductase activity, acting on the CH-CH group of donors, NAD or NADP as acceptor"/>
    <property type="evidence" value="ECO:0007669"/>
    <property type="project" value="InterPro"/>
</dbReference>
<dbReference type="InterPro" id="IPR011032">
    <property type="entry name" value="GroES-like_sf"/>
</dbReference>
<proteinExistence type="inferred from homology"/>
<dbReference type="EMBL" id="JAKUCV010007171">
    <property type="protein sequence ID" value="KAJ4824509.1"/>
    <property type="molecule type" value="Genomic_DNA"/>
</dbReference>
<accession>A0A9Q0F403</accession>
<dbReference type="OrthoDB" id="1710250at2759"/>
<keyword evidence="4" id="KW-1185">Reference proteome</keyword>
<evidence type="ECO:0000313" key="4">
    <source>
        <dbReference type="Proteomes" id="UP001141552"/>
    </source>
</evidence>
<name>A0A9Q0F403_9ROSI</name>
<comment type="similarity">
    <text evidence="1">Belongs to the zinc-containing alcohol dehydrogenase family. Quinone oxidoreductase subfamily.</text>
</comment>
<dbReference type="PANTHER" id="PTHR44573">
    <property type="entry name" value="NADPH-DEPENDENT ALKENAL/ONE OXIDOREDUCTASE, CHLOROPLASTIC"/>
    <property type="match status" value="1"/>
</dbReference>
<evidence type="ECO:0000313" key="3">
    <source>
        <dbReference type="EMBL" id="KAJ4824509.1"/>
    </source>
</evidence>
<sequence>MAVSSSSASIPTKMKGWVYSEYGKSSDILRLESDVAVPQVNDDQVLIKVVAASLNPVDYKRMLGLFKTNDVSD</sequence>
<gene>
    <name evidence="3" type="ORF">Tsubulata_031591</name>
</gene>
<dbReference type="Gene3D" id="3.90.180.10">
    <property type="entry name" value="Medium-chain alcohol dehydrogenases, catalytic domain"/>
    <property type="match status" value="1"/>
</dbReference>
<reference evidence="3" key="1">
    <citation type="submission" date="2022-02" db="EMBL/GenBank/DDBJ databases">
        <authorList>
            <person name="Henning P.M."/>
            <person name="McCubbin A.G."/>
            <person name="Shore J.S."/>
        </authorList>
    </citation>
    <scope>NUCLEOTIDE SEQUENCE</scope>
    <source>
        <strain evidence="3">F60SS</strain>
        <tissue evidence="3">Leaves</tissue>
    </source>
</reference>
<comment type="caution">
    <text evidence="3">The sequence shown here is derived from an EMBL/GenBank/DDBJ whole genome shotgun (WGS) entry which is preliminary data.</text>
</comment>
<dbReference type="AlphaFoldDB" id="A0A9Q0F403"/>
<evidence type="ECO:0000256" key="1">
    <source>
        <dbReference type="ARBA" id="ARBA00010371"/>
    </source>
</evidence>
<dbReference type="PANTHER" id="PTHR44573:SF3">
    <property type="entry name" value="CYTOSOLIC ALKENAL_ONE OXIDOREDUCTASE"/>
    <property type="match status" value="1"/>
</dbReference>
<dbReference type="Proteomes" id="UP001141552">
    <property type="component" value="Unassembled WGS sequence"/>
</dbReference>
<reference evidence="3" key="2">
    <citation type="journal article" date="2023" name="Plants (Basel)">
        <title>Annotation of the Turnera subulata (Passifloraceae) Draft Genome Reveals the S-Locus Evolved after the Divergence of Turneroideae from Passifloroideae in a Stepwise Manner.</title>
        <authorList>
            <person name="Henning P.M."/>
            <person name="Roalson E.H."/>
            <person name="Mir W."/>
            <person name="McCubbin A.G."/>
            <person name="Shore J.S."/>
        </authorList>
    </citation>
    <scope>NUCLEOTIDE SEQUENCE</scope>
    <source>
        <strain evidence="3">F60SS</strain>
    </source>
</reference>
<dbReference type="InterPro" id="IPR044626">
    <property type="entry name" value="AOR-like"/>
</dbReference>
<keyword evidence="2" id="KW-0560">Oxidoreductase</keyword>
<dbReference type="SUPFAM" id="SSF50129">
    <property type="entry name" value="GroES-like"/>
    <property type="match status" value="1"/>
</dbReference>
<protein>
    <submittedName>
        <fullName evidence="3">Uncharacterized protein</fullName>
    </submittedName>
</protein>
<organism evidence="3 4">
    <name type="scientific">Turnera subulata</name>
    <dbReference type="NCBI Taxonomy" id="218843"/>
    <lineage>
        <taxon>Eukaryota</taxon>
        <taxon>Viridiplantae</taxon>
        <taxon>Streptophyta</taxon>
        <taxon>Embryophyta</taxon>
        <taxon>Tracheophyta</taxon>
        <taxon>Spermatophyta</taxon>
        <taxon>Magnoliopsida</taxon>
        <taxon>eudicotyledons</taxon>
        <taxon>Gunneridae</taxon>
        <taxon>Pentapetalae</taxon>
        <taxon>rosids</taxon>
        <taxon>fabids</taxon>
        <taxon>Malpighiales</taxon>
        <taxon>Passifloraceae</taxon>
        <taxon>Turnera</taxon>
    </lineage>
</organism>
<evidence type="ECO:0000256" key="2">
    <source>
        <dbReference type="ARBA" id="ARBA00023002"/>
    </source>
</evidence>